<dbReference type="RefSeq" id="WP_394398710.1">
    <property type="nucleotide sequence ID" value="NZ_JBIGHW010000007.1"/>
</dbReference>
<sequence length="231" mass="25039">MPAARLLPLFLLLMGAARADVGMTLSLQSDARERGQSYSDNQPGAQLGLGWDGTGGWYAGLSLTHVRFDATRRGRWWRAYGGRVITLRPGLDAEAGLVLHRYERLSRYDHAEAFAGLLGEGWQLRLHGAPNHYGSGQRSVYLEANMRWPATAPLAWLAHAGVLHATGNSRWGRPRNADGPTRADLRAGGSWQLGEAVEVQAAWVWASRGGPVMGAAATRRSTAQLTLSAAF</sequence>
<evidence type="ECO:0000313" key="3">
    <source>
        <dbReference type="Proteomes" id="UP001606301"/>
    </source>
</evidence>
<feature type="signal peptide" evidence="1">
    <location>
        <begin position="1"/>
        <end position="19"/>
    </location>
</feature>
<evidence type="ECO:0000256" key="1">
    <source>
        <dbReference type="SAM" id="SignalP"/>
    </source>
</evidence>
<keyword evidence="3" id="KW-1185">Reference proteome</keyword>
<evidence type="ECO:0008006" key="4">
    <source>
        <dbReference type="Google" id="ProtNLM"/>
    </source>
</evidence>
<reference evidence="2 3" key="1">
    <citation type="submission" date="2024-08" db="EMBL/GenBank/DDBJ databases">
        <authorList>
            <person name="Lu H."/>
        </authorList>
    </citation>
    <scope>NUCLEOTIDE SEQUENCE [LARGE SCALE GENOMIC DNA]</scope>
    <source>
        <strain evidence="2 3">LKC17W</strain>
    </source>
</reference>
<protein>
    <recommendedName>
        <fullName evidence="4">Cellulose biosynthesis protein BcsS</fullName>
    </recommendedName>
</protein>
<feature type="chain" id="PRO_5046205628" description="Cellulose biosynthesis protein BcsS" evidence="1">
    <location>
        <begin position="20"/>
        <end position="231"/>
    </location>
</feature>
<name>A0ABW7FKW2_9BURK</name>
<evidence type="ECO:0000313" key="2">
    <source>
        <dbReference type="EMBL" id="MFG6441954.1"/>
    </source>
</evidence>
<keyword evidence="1" id="KW-0732">Signal</keyword>
<organism evidence="2 3">
    <name type="scientific">Pelomonas margarita</name>
    <dbReference type="NCBI Taxonomy" id="3299031"/>
    <lineage>
        <taxon>Bacteria</taxon>
        <taxon>Pseudomonadati</taxon>
        <taxon>Pseudomonadota</taxon>
        <taxon>Betaproteobacteria</taxon>
        <taxon>Burkholderiales</taxon>
        <taxon>Sphaerotilaceae</taxon>
        <taxon>Roseateles</taxon>
    </lineage>
</organism>
<comment type="caution">
    <text evidence="2">The sequence shown here is derived from an EMBL/GenBank/DDBJ whole genome shotgun (WGS) entry which is preliminary data.</text>
</comment>
<gene>
    <name evidence="2" type="ORF">ACG0Z3_14810</name>
</gene>
<accession>A0ABW7FKW2</accession>
<dbReference type="EMBL" id="JBIGHW010000007">
    <property type="protein sequence ID" value="MFG6441954.1"/>
    <property type="molecule type" value="Genomic_DNA"/>
</dbReference>
<proteinExistence type="predicted"/>
<dbReference type="Proteomes" id="UP001606301">
    <property type="component" value="Unassembled WGS sequence"/>
</dbReference>